<dbReference type="EMBL" id="JADCNL010000001">
    <property type="protein sequence ID" value="KAG0497728.1"/>
    <property type="molecule type" value="Genomic_DNA"/>
</dbReference>
<dbReference type="AlphaFoldDB" id="A0A835RVV2"/>
<accession>A0A835RVV2</accession>
<evidence type="ECO:0000256" key="1">
    <source>
        <dbReference type="SAM" id="SignalP"/>
    </source>
</evidence>
<protein>
    <submittedName>
        <fullName evidence="2">Uncharacterized protein</fullName>
    </submittedName>
</protein>
<keyword evidence="1" id="KW-0732">Signal</keyword>
<gene>
    <name evidence="2" type="ORF">HPP92_002419</name>
</gene>
<reference evidence="2 3" key="1">
    <citation type="journal article" date="2020" name="Nat. Food">
        <title>A phased Vanilla planifolia genome enables genetic improvement of flavour and production.</title>
        <authorList>
            <person name="Hasing T."/>
            <person name="Tang H."/>
            <person name="Brym M."/>
            <person name="Khazi F."/>
            <person name="Huang T."/>
            <person name="Chambers A.H."/>
        </authorList>
    </citation>
    <scope>NUCLEOTIDE SEQUENCE [LARGE SCALE GENOMIC DNA]</scope>
    <source>
        <tissue evidence="2">Leaf</tissue>
    </source>
</reference>
<name>A0A835RVV2_VANPL</name>
<sequence>MKRQSRRLSAERAALLVVLAVVCAVFTSARELVAVHEAPRADEVFHVQSVDGVSEVADVNNHHSLPGSSFDDGGDLQN</sequence>
<evidence type="ECO:0000313" key="2">
    <source>
        <dbReference type="EMBL" id="KAG0497728.1"/>
    </source>
</evidence>
<keyword evidence="3" id="KW-1185">Reference proteome</keyword>
<feature type="signal peptide" evidence="1">
    <location>
        <begin position="1"/>
        <end position="29"/>
    </location>
</feature>
<dbReference type="Proteomes" id="UP000636800">
    <property type="component" value="Chromosome 1"/>
</dbReference>
<proteinExistence type="predicted"/>
<feature type="chain" id="PRO_5032344448" evidence="1">
    <location>
        <begin position="30"/>
        <end position="78"/>
    </location>
</feature>
<comment type="caution">
    <text evidence="2">The sequence shown here is derived from an EMBL/GenBank/DDBJ whole genome shotgun (WGS) entry which is preliminary data.</text>
</comment>
<organism evidence="2 3">
    <name type="scientific">Vanilla planifolia</name>
    <name type="common">Vanilla</name>
    <dbReference type="NCBI Taxonomy" id="51239"/>
    <lineage>
        <taxon>Eukaryota</taxon>
        <taxon>Viridiplantae</taxon>
        <taxon>Streptophyta</taxon>
        <taxon>Embryophyta</taxon>
        <taxon>Tracheophyta</taxon>
        <taxon>Spermatophyta</taxon>
        <taxon>Magnoliopsida</taxon>
        <taxon>Liliopsida</taxon>
        <taxon>Asparagales</taxon>
        <taxon>Orchidaceae</taxon>
        <taxon>Vanilloideae</taxon>
        <taxon>Vanilleae</taxon>
        <taxon>Vanilla</taxon>
    </lineage>
</organism>
<evidence type="ECO:0000313" key="3">
    <source>
        <dbReference type="Proteomes" id="UP000636800"/>
    </source>
</evidence>
<dbReference type="OrthoDB" id="193931at2759"/>